<evidence type="ECO:0000313" key="1">
    <source>
        <dbReference type="EMBL" id="KKM01495.1"/>
    </source>
</evidence>
<sequence length="99" mass="10935">MTEKLSKEETIGRGKDALNLLNDLAFGAAIEQAKEAIVERWKLAKSEKVREAQHAQLMALNLVVIELMTFANDGKHVQHNLDLAEKRARGPGSSQRQGA</sequence>
<dbReference type="AlphaFoldDB" id="A0A0F9GRR7"/>
<accession>A0A0F9GRR7</accession>
<comment type="caution">
    <text evidence="1">The sequence shown here is derived from an EMBL/GenBank/DDBJ whole genome shotgun (WGS) entry which is preliminary data.</text>
</comment>
<dbReference type="EMBL" id="LAZR01017179">
    <property type="protein sequence ID" value="KKM01495.1"/>
    <property type="molecule type" value="Genomic_DNA"/>
</dbReference>
<reference evidence="1" key="1">
    <citation type="journal article" date="2015" name="Nature">
        <title>Complex archaea that bridge the gap between prokaryotes and eukaryotes.</title>
        <authorList>
            <person name="Spang A."/>
            <person name="Saw J.H."/>
            <person name="Jorgensen S.L."/>
            <person name="Zaremba-Niedzwiedzka K."/>
            <person name="Martijn J."/>
            <person name="Lind A.E."/>
            <person name="van Eijk R."/>
            <person name="Schleper C."/>
            <person name="Guy L."/>
            <person name="Ettema T.J."/>
        </authorList>
    </citation>
    <scope>NUCLEOTIDE SEQUENCE</scope>
</reference>
<proteinExistence type="predicted"/>
<gene>
    <name evidence="1" type="ORF">LCGC14_1793860</name>
</gene>
<protein>
    <submittedName>
        <fullName evidence="1">Uncharacterized protein</fullName>
    </submittedName>
</protein>
<organism evidence="1">
    <name type="scientific">marine sediment metagenome</name>
    <dbReference type="NCBI Taxonomy" id="412755"/>
    <lineage>
        <taxon>unclassified sequences</taxon>
        <taxon>metagenomes</taxon>
        <taxon>ecological metagenomes</taxon>
    </lineage>
</organism>
<name>A0A0F9GRR7_9ZZZZ</name>